<dbReference type="InterPro" id="IPR035906">
    <property type="entry name" value="MetI-like_sf"/>
</dbReference>
<evidence type="ECO:0000256" key="2">
    <source>
        <dbReference type="ARBA" id="ARBA00022448"/>
    </source>
</evidence>
<dbReference type="SUPFAM" id="SSF161098">
    <property type="entry name" value="MetI-like"/>
    <property type="match status" value="1"/>
</dbReference>
<dbReference type="AlphaFoldDB" id="A0A382TJC2"/>
<accession>A0A382TJC2</accession>
<gene>
    <name evidence="9" type="ORF">METZ01_LOCUS375068</name>
</gene>
<keyword evidence="7 8" id="KW-0472">Membrane</keyword>
<evidence type="ECO:0000256" key="3">
    <source>
        <dbReference type="ARBA" id="ARBA00022475"/>
    </source>
</evidence>
<evidence type="ECO:0000313" key="9">
    <source>
        <dbReference type="EMBL" id="SVD22214.1"/>
    </source>
</evidence>
<keyword evidence="6 8" id="KW-1133">Transmembrane helix</keyword>
<dbReference type="PANTHER" id="PTHR43357:SF4">
    <property type="entry name" value="INNER MEMBRANE ABC TRANSPORTER PERMEASE PROTEIN YDCV"/>
    <property type="match status" value="1"/>
</dbReference>
<sequence>MAALPSYTGVLGRIWHYVFLLICALVFLFLVGPILVVIPLSFNAESFFTFTEGMLRGDPDAYSLKWYREIFGIYEAIRSARPDSQGSEWLDAAWNSFVIGTFATLLATSLGTLAA</sequence>
<dbReference type="PANTHER" id="PTHR43357">
    <property type="entry name" value="INNER MEMBRANE ABC TRANSPORTER PERMEASE PROTEIN YDCV"/>
    <property type="match status" value="1"/>
</dbReference>
<evidence type="ECO:0000256" key="1">
    <source>
        <dbReference type="ARBA" id="ARBA00004429"/>
    </source>
</evidence>
<evidence type="ECO:0000256" key="5">
    <source>
        <dbReference type="ARBA" id="ARBA00022692"/>
    </source>
</evidence>
<name>A0A382TJC2_9ZZZZ</name>
<evidence type="ECO:0008006" key="10">
    <source>
        <dbReference type="Google" id="ProtNLM"/>
    </source>
</evidence>
<dbReference type="Gene3D" id="1.10.3720.10">
    <property type="entry name" value="MetI-like"/>
    <property type="match status" value="1"/>
</dbReference>
<dbReference type="GO" id="GO:0005886">
    <property type="term" value="C:plasma membrane"/>
    <property type="evidence" value="ECO:0007669"/>
    <property type="project" value="UniProtKB-SubCell"/>
</dbReference>
<dbReference type="EMBL" id="UINC01137088">
    <property type="protein sequence ID" value="SVD22214.1"/>
    <property type="molecule type" value="Genomic_DNA"/>
</dbReference>
<keyword evidence="2" id="KW-0813">Transport</keyword>
<evidence type="ECO:0000256" key="6">
    <source>
        <dbReference type="ARBA" id="ARBA00022989"/>
    </source>
</evidence>
<organism evidence="9">
    <name type="scientific">marine metagenome</name>
    <dbReference type="NCBI Taxonomy" id="408172"/>
    <lineage>
        <taxon>unclassified sequences</taxon>
        <taxon>metagenomes</taxon>
        <taxon>ecological metagenomes</taxon>
    </lineage>
</organism>
<evidence type="ECO:0000256" key="4">
    <source>
        <dbReference type="ARBA" id="ARBA00022519"/>
    </source>
</evidence>
<evidence type="ECO:0000256" key="7">
    <source>
        <dbReference type="ARBA" id="ARBA00023136"/>
    </source>
</evidence>
<keyword evidence="3" id="KW-1003">Cell membrane</keyword>
<keyword evidence="5 8" id="KW-0812">Transmembrane</keyword>
<feature type="transmembrane region" description="Helical" evidence="8">
    <location>
        <begin position="14"/>
        <end position="38"/>
    </location>
</feature>
<comment type="subcellular location">
    <subcellularLocation>
        <location evidence="1">Cell inner membrane</location>
        <topology evidence="1">Multi-pass membrane protein</topology>
    </subcellularLocation>
</comment>
<protein>
    <recommendedName>
        <fullName evidence="10">ABC transmembrane type-1 domain-containing protein</fullName>
    </recommendedName>
</protein>
<keyword evidence="4" id="KW-0997">Cell inner membrane</keyword>
<feature type="non-terminal residue" evidence="9">
    <location>
        <position position="115"/>
    </location>
</feature>
<evidence type="ECO:0000256" key="8">
    <source>
        <dbReference type="SAM" id="Phobius"/>
    </source>
</evidence>
<proteinExistence type="predicted"/>
<reference evidence="9" key="1">
    <citation type="submission" date="2018-05" db="EMBL/GenBank/DDBJ databases">
        <authorList>
            <person name="Lanie J.A."/>
            <person name="Ng W.-L."/>
            <person name="Kazmierczak K.M."/>
            <person name="Andrzejewski T.M."/>
            <person name="Davidsen T.M."/>
            <person name="Wayne K.J."/>
            <person name="Tettelin H."/>
            <person name="Glass J.I."/>
            <person name="Rusch D."/>
            <person name="Podicherti R."/>
            <person name="Tsui H.-C.T."/>
            <person name="Winkler M.E."/>
        </authorList>
    </citation>
    <scope>NUCLEOTIDE SEQUENCE</scope>
</reference>